<sequence>MPKFGIQSIEQLPDKRKRRRLFSFSDTLGNDKEILLNLLNEKLGDYCAKEVPVPKNIKNVDNFSHKWDLGVFYQSIKEFLGDSLKVEDKNNILYVGDIDTFIPFCGHFLVIDEKTSIRGLKASQLLSYLTLAHQHDITIWCLIGVTQDTKDSLSLNEKYKLCVIKSFGRYELFEGSLEDVLNYFQLWLKECCENPKTSTLPYYEITQQILSDATNDEQYTNLSFTIEMNKHLQQFENEDD</sequence>
<dbReference type="AlphaFoldDB" id="A0A9X8X731"/>
<dbReference type="Proteomes" id="UP000194435">
    <property type="component" value="Unassembled WGS sequence"/>
</dbReference>
<name>A0A9X8X731_9BACI</name>
<dbReference type="RefSeq" id="WP_086717856.1">
    <property type="nucleotide sequence ID" value="NZ_FWZC01000044.1"/>
</dbReference>
<reference evidence="1 2" key="1">
    <citation type="submission" date="2017-04" db="EMBL/GenBank/DDBJ databases">
        <authorList>
            <person name="Criscuolo A."/>
        </authorList>
    </citation>
    <scope>NUCLEOTIDE SEQUENCE [LARGE SCALE GENOMIC DNA]</scope>
    <source>
        <strain evidence="1">16-00221</strain>
    </source>
</reference>
<accession>A0A9X8X731</accession>
<comment type="caution">
    <text evidence="1">The sequence shown here is derived from an EMBL/GenBank/DDBJ whole genome shotgun (WGS) entry which is preliminary data.</text>
</comment>
<proteinExistence type="predicted"/>
<organism evidence="1 2">
    <name type="scientific">Bacillus paranthracis</name>
    <dbReference type="NCBI Taxonomy" id="2026186"/>
    <lineage>
        <taxon>Bacteria</taxon>
        <taxon>Bacillati</taxon>
        <taxon>Bacillota</taxon>
        <taxon>Bacilli</taxon>
        <taxon>Bacillales</taxon>
        <taxon>Bacillaceae</taxon>
        <taxon>Bacillus</taxon>
        <taxon>Bacillus cereus group</taxon>
    </lineage>
</organism>
<dbReference type="EMBL" id="FWZC01000044">
    <property type="protein sequence ID" value="SME19046.1"/>
    <property type="molecule type" value="Genomic_DNA"/>
</dbReference>
<evidence type="ECO:0000313" key="1">
    <source>
        <dbReference type="EMBL" id="SME19046.1"/>
    </source>
</evidence>
<gene>
    <name evidence="1" type="ORF">BACERE00221_03243</name>
</gene>
<evidence type="ECO:0000313" key="2">
    <source>
        <dbReference type="Proteomes" id="UP000194435"/>
    </source>
</evidence>
<protein>
    <submittedName>
        <fullName evidence="1">Uncharacterized protein</fullName>
    </submittedName>
</protein>